<keyword evidence="1" id="KW-1133">Transmembrane helix</keyword>
<accession>A0A2T2XGV9</accession>
<reference evidence="2 3" key="1">
    <citation type="journal article" date="2014" name="BMC Genomics">
        <title>Comparison of environmental and isolate Sulfobacillus genomes reveals diverse carbon, sulfur, nitrogen, and hydrogen metabolisms.</title>
        <authorList>
            <person name="Justice N.B."/>
            <person name="Norman A."/>
            <person name="Brown C.T."/>
            <person name="Singh A."/>
            <person name="Thomas B.C."/>
            <person name="Banfield J.F."/>
        </authorList>
    </citation>
    <scope>NUCLEOTIDE SEQUENCE [LARGE SCALE GENOMIC DNA]</scope>
    <source>
        <strain evidence="2">AMDSBA4</strain>
    </source>
</reference>
<dbReference type="AlphaFoldDB" id="A0A2T2XGV9"/>
<keyword evidence="1" id="KW-0472">Membrane</keyword>
<evidence type="ECO:0000313" key="2">
    <source>
        <dbReference type="EMBL" id="PSR33733.1"/>
    </source>
</evidence>
<feature type="transmembrane region" description="Helical" evidence="1">
    <location>
        <begin position="70"/>
        <end position="101"/>
    </location>
</feature>
<keyword evidence="1" id="KW-0812">Transmembrane</keyword>
<comment type="caution">
    <text evidence="2">The sequence shown here is derived from an EMBL/GenBank/DDBJ whole genome shotgun (WGS) entry which is preliminary data.</text>
</comment>
<sequence>MLRLTSQECLNIWGAAWVRAIGHFVHPQWIYASYRKLGFRVYSPKTVGRVPTLVVEGLVSGLRKKWRRYLFVEAVAGVAAGPAGILVNVTGLLQICLLWGLEMGWAYGLNMDDPALQTQLRLIVIQGLAKCLGFTDSWQGWRSLPRLAIQTALLGLGQDMAWADRIMASVRHYCRVQSQRLAVHPKIMSFHHNSITVHPVSMVIQGHVAQNRININGSPRRYAT</sequence>
<gene>
    <name evidence="2" type="ORF">C7B46_09015</name>
</gene>
<proteinExistence type="predicted"/>
<evidence type="ECO:0000313" key="3">
    <source>
        <dbReference type="Proteomes" id="UP000242972"/>
    </source>
</evidence>
<protein>
    <submittedName>
        <fullName evidence="2">Uncharacterized protein</fullName>
    </submittedName>
</protein>
<organism evidence="2 3">
    <name type="scientific">Sulfobacillus benefaciens</name>
    <dbReference type="NCBI Taxonomy" id="453960"/>
    <lineage>
        <taxon>Bacteria</taxon>
        <taxon>Bacillati</taxon>
        <taxon>Bacillota</taxon>
        <taxon>Clostridia</taxon>
        <taxon>Eubacteriales</taxon>
        <taxon>Clostridiales Family XVII. Incertae Sedis</taxon>
        <taxon>Sulfobacillus</taxon>
    </lineage>
</organism>
<evidence type="ECO:0000256" key="1">
    <source>
        <dbReference type="SAM" id="Phobius"/>
    </source>
</evidence>
<name>A0A2T2XGV9_9FIRM</name>
<dbReference type="Proteomes" id="UP000242972">
    <property type="component" value="Unassembled WGS sequence"/>
</dbReference>
<dbReference type="EMBL" id="PXYW01000017">
    <property type="protein sequence ID" value="PSR33733.1"/>
    <property type="molecule type" value="Genomic_DNA"/>
</dbReference>